<dbReference type="Proteomes" id="UP001149140">
    <property type="component" value="Unassembled WGS sequence"/>
</dbReference>
<dbReference type="Pfam" id="PF02776">
    <property type="entry name" value="TPP_enzyme_N"/>
    <property type="match status" value="1"/>
</dbReference>
<feature type="domain" description="Thiamine pyrophosphate enzyme N-terminal TPP-binding" evidence="4">
    <location>
        <begin position="1"/>
        <end position="105"/>
    </location>
</feature>
<proteinExistence type="inferred from homology"/>
<dbReference type="InterPro" id="IPR045229">
    <property type="entry name" value="TPP_enz"/>
</dbReference>
<dbReference type="EMBL" id="JAPDOD010000058">
    <property type="protein sequence ID" value="MDA0166087.1"/>
    <property type="molecule type" value="Genomic_DNA"/>
</dbReference>
<evidence type="ECO:0000313" key="5">
    <source>
        <dbReference type="EMBL" id="MDA0166087.1"/>
    </source>
</evidence>
<evidence type="ECO:0000256" key="1">
    <source>
        <dbReference type="ARBA" id="ARBA00007812"/>
    </source>
</evidence>
<dbReference type="InterPro" id="IPR029061">
    <property type="entry name" value="THDP-binding"/>
</dbReference>
<keyword evidence="2" id="KW-0786">Thiamine pyrophosphate</keyword>
<dbReference type="GO" id="GO:0050660">
    <property type="term" value="F:flavin adenine dinucleotide binding"/>
    <property type="evidence" value="ECO:0007669"/>
    <property type="project" value="TreeGrafter"/>
</dbReference>
<reference evidence="5" key="1">
    <citation type="submission" date="2022-10" db="EMBL/GenBank/DDBJ databases">
        <title>The WGS of Solirubrobacter ginsenosidimutans DSM 21036.</title>
        <authorList>
            <person name="Jiang Z."/>
        </authorList>
    </citation>
    <scope>NUCLEOTIDE SEQUENCE</scope>
    <source>
        <strain evidence="5">DSM 21036</strain>
    </source>
</reference>
<dbReference type="Pfam" id="PF02775">
    <property type="entry name" value="TPP_enzyme_C"/>
    <property type="match status" value="1"/>
</dbReference>
<dbReference type="Gene3D" id="3.40.50.970">
    <property type="match status" value="2"/>
</dbReference>
<dbReference type="CDD" id="cd02002">
    <property type="entry name" value="TPP_BFDC"/>
    <property type="match status" value="1"/>
</dbReference>
<dbReference type="InterPro" id="IPR012001">
    <property type="entry name" value="Thiamin_PyroP_enz_TPP-bd_dom"/>
</dbReference>
<evidence type="ECO:0000259" key="3">
    <source>
        <dbReference type="Pfam" id="PF02775"/>
    </source>
</evidence>
<dbReference type="InterPro" id="IPR011766">
    <property type="entry name" value="TPP_enzyme_TPP-bd"/>
</dbReference>
<evidence type="ECO:0000259" key="4">
    <source>
        <dbReference type="Pfam" id="PF02776"/>
    </source>
</evidence>
<protein>
    <submittedName>
        <fullName evidence="5">Acetolactate synthase large subunit</fullName>
    </submittedName>
</protein>
<dbReference type="CDD" id="cd07035">
    <property type="entry name" value="TPP_PYR_POX_like"/>
    <property type="match status" value="1"/>
</dbReference>
<comment type="similarity">
    <text evidence="1">Belongs to the TPP enzyme family.</text>
</comment>
<accession>A0A9X3N3J5</accession>
<evidence type="ECO:0000256" key="2">
    <source>
        <dbReference type="ARBA" id="ARBA00023052"/>
    </source>
</evidence>
<gene>
    <name evidence="5" type="ORF">OM076_37835</name>
</gene>
<name>A0A9X3N3J5_9ACTN</name>
<dbReference type="AlphaFoldDB" id="A0A9X3N3J5"/>
<dbReference type="PANTHER" id="PTHR18968:SF86">
    <property type="entry name" value="ACETOLACTATE SYNTHASE LARGE SUBUNIT ILVX-RELATED"/>
    <property type="match status" value="1"/>
</dbReference>
<dbReference type="GO" id="GO:0003984">
    <property type="term" value="F:acetolactate synthase activity"/>
    <property type="evidence" value="ECO:0007669"/>
    <property type="project" value="TreeGrafter"/>
</dbReference>
<keyword evidence="6" id="KW-1185">Reference proteome</keyword>
<feature type="domain" description="Thiamine pyrophosphate enzyme TPP-binding" evidence="3">
    <location>
        <begin position="381"/>
        <end position="508"/>
    </location>
</feature>
<dbReference type="SUPFAM" id="SSF52518">
    <property type="entry name" value="Thiamin diphosphate-binding fold (THDP-binding)"/>
    <property type="match status" value="2"/>
</dbReference>
<dbReference type="GO" id="GO:0000287">
    <property type="term" value="F:magnesium ion binding"/>
    <property type="evidence" value="ECO:0007669"/>
    <property type="project" value="UniProtKB-ARBA"/>
</dbReference>
<evidence type="ECO:0000313" key="6">
    <source>
        <dbReference type="Proteomes" id="UP001149140"/>
    </source>
</evidence>
<organism evidence="5 6">
    <name type="scientific">Solirubrobacter ginsenosidimutans</name>
    <dbReference type="NCBI Taxonomy" id="490573"/>
    <lineage>
        <taxon>Bacteria</taxon>
        <taxon>Bacillati</taxon>
        <taxon>Actinomycetota</taxon>
        <taxon>Thermoleophilia</taxon>
        <taxon>Solirubrobacterales</taxon>
        <taxon>Solirubrobacteraceae</taxon>
        <taxon>Solirubrobacter</taxon>
    </lineage>
</organism>
<comment type="caution">
    <text evidence="5">The sequence shown here is derived from an EMBL/GenBank/DDBJ whole genome shotgun (WGS) entry which is preliminary data.</text>
</comment>
<dbReference type="NCBIfam" id="NF005760">
    <property type="entry name" value="PRK07586.1"/>
    <property type="match status" value="1"/>
</dbReference>
<dbReference type="RefSeq" id="WP_270045347.1">
    <property type="nucleotide sequence ID" value="NZ_JAPDOD010000058.1"/>
</dbReference>
<dbReference type="GO" id="GO:0030976">
    <property type="term" value="F:thiamine pyrophosphate binding"/>
    <property type="evidence" value="ECO:0007669"/>
    <property type="project" value="InterPro"/>
</dbReference>
<dbReference type="PANTHER" id="PTHR18968">
    <property type="entry name" value="THIAMINE PYROPHOSPHATE ENZYMES"/>
    <property type="match status" value="1"/>
</dbReference>
<sequence length="511" mass="51695">MNGAESVLRTLANSGVSVCFANPGTSEMHLVAALDRVPSVRGVLTLFEGVASGAADGYARMAGDPAATLLHLGPGFGNAFANVHNAYKARTPMVNVVGDHAVAHKPLGAPLASDIESVVRPASQWVRTVRDARSAALDTAEAVAAARASGVATLIVPADAGWEQSLGAVPALAVPVLSPVPDEAVSAAAVALRRPGAALLIGGAATSARGVDLAARIAAVTGAALLRDTFAPRLARGGGRPRPVGVPYLTEMAVDALSGLSSLVLVDTRRPVGFFAYPGQPSLLADPSTDLVALASPGEDALGALEALAAEVGAPASVVVPALERVALPTGGALNVDNLSAIVGALLPDDAVVVDEAVTASVLFVERTAGAGEHDYLFLTGGSIGWGMPAATGAAVGAPGRPVISLEADGSAMYTIQSLWTQAREGLDVTTIIIANRSYAILEFEFSRVGAEGDGRAAHELMDIGRPELSFAGLAQSMGVPGRRVDDVSGMVSALREALNEPGPHLIEAMV</sequence>